<dbReference type="PANTHER" id="PTHR10472:SF5">
    <property type="entry name" value="D-AMINOACYL-TRNA DEACYLASE 1"/>
    <property type="match status" value="1"/>
</dbReference>
<dbReference type="SUPFAM" id="SSF69500">
    <property type="entry name" value="DTD-like"/>
    <property type="match status" value="1"/>
</dbReference>
<feature type="compositionally biased region" description="Polar residues" evidence="5">
    <location>
        <begin position="263"/>
        <end position="276"/>
    </location>
</feature>
<evidence type="ECO:0000256" key="2">
    <source>
        <dbReference type="ARBA" id="ARBA00013056"/>
    </source>
</evidence>
<proteinExistence type="inferred from homology"/>
<evidence type="ECO:0000256" key="3">
    <source>
        <dbReference type="ARBA" id="ARBA00047676"/>
    </source>
</evidence>
<organism evidence="6">
    <name type="scientific">Clastoptera arizonana</name>
    <name type="common">Arizona spittle bug</name>
    <dbReference type="NCBI Taxonomy" id="38151"/>
    <lineage>
        <taxon>Eukaryota</taxon>
        <taxon>Metazoa</taxon>
        <taxon>Ecdysozoa</taxon>
        <taxon>Arthropoda</taxon>
        <taxon>Hexapoda</taxon>
        <taxon>Insecta</taxon>
        <taxon>Pterygota</taxon>
        <taxon>Neoptera</taxon>
        <taxon>Paraneoptera</taxon>
        <taxon>Hemiptera</taxon>
        <taxon>Auchenorrhyncha</taxon>
        <taxon>Cercopoidea</taxon>
        <taxon>Clastopteridae</taxon>
        <taxon>Clastoptera</taxon>
    </lineage>
</organism>
<accession>A0A1B6C5S3</accession>
<name>A0A1B6C5S3_9HEMI</name>
<gene>
    <name evidence="6" type="ORF">g.8555</name>
</gene>
<dbReference type="GO" id="GO:0051500">
    <property type="term" value="F:D-tyrosyl-tRNA(Tyr) deacylase activity"/>
    <property type="evidence" value="ECO:0007669"/>
    <property type="project" value="TreeGrafter"/>
</dbReference>
<feature type="compositionally biased region" description="Low complexity" evidence="5">
    <location>
        <begin position="277"/>
        <end position="292"/>
    </location>
</feature>
<evidence type="ECO:0000256" key="1">
    <source>
        <dbReference type="ARBA" id="ARBA00009673"/>
    </source>
</evidence>
<dbReference type="PANTHER" id="PTHR10472">
    <property type="entry name" value="D-TYROSYL-TRNA TYR DEACYLASE"/>
    <property type="match status" value="1"/>
</dbReference>
<evidence type="ECO:0000256" key="4">
    <source>
        <dbReference type="ARBA" id="ARBA00048018"/>
    </source>
</evidence>
<sequence>MRVIIQKAANATVMSMDDMLITAIGAGLIIWVGMSRRDKQADIDFMVKHVLNYKIYHQDEENPWSKTVVESDEDILCLSEVTLYSSNMGKDKPLFHNAMDTESARVLFKNFINELKQSYKPEKIKYGKYGLAAIVHAQLIGPTFSVQSPKNKLKPEEPQATIVQSVSLKQNNAYRKPPYRSFNYYQQPTRKIPKGIGKFYGQTSYKQNHNLGFQNQHALGYNNNPYNQNYQEPNMNRNPYGGQNINPYTQPNINFHHYVDDNQNINANQHPNQNIDQYTNQNPYPSQNYNPNHYINQNDYPIPYPNQNVNLNPYPNQNVNPNPYPNQNVNPNP</sequence>
<comment type="catalytic activity">
    <reaction evidence="4">
        <text>a D-aminoacyl-tRNA + H2O = a tRNA + a D-alpha-amino acid + H(+)</text>
        <dbReference type="Rhea" id="RHEA:13953"/>
        <dbReference type="Rhea" id="RHEA-COMP:10123"/>
        <dbReference type="Rhea" id="RHEA-COMP:10124"/>
        <dbReference type="ChEBI" id="CHEBI:15377"/>
        <dbReference type="ChEBI" id="CHEBI:15378"/>
        <dbReference type="ChEBI" id="CHEBI:59871"/>
        <dbReference type="ChEBI" id="CHEBI:78442"/>
        <dbReference type="ChEBI" id="CHEBI:79333"/>
        <dbReference type="EC" id="3.1.1.96"/>
    </reaction>
</comment>
<dbReference type="Pfam" id="PF02580">
    <property type="entry name" value="Tyr_Deacylase"/>
    <property type="match status" value="1"/>
</dbReference>
<dbReference type="InterPro" id="IPR023509">
    <property type="entry name" value="DTD-like_sf"/>
</dbReference>
<dbReference type="EC" id="3.1.1.96" evidence="2"/>
<dbReference type="Gene3D" id="3.50.80.10">
    <property type="entry name" value="D-tyrosyl-tRNA(Tyr) deacylase"/>
    <property type="match status" value="1"/>
</dbReference>
<dbReference type="InterPro" id="IPR003732">
    <property type="entry name" value="Daa-tRNA_deacyls_DTD"/>
</dbReference>
<dbReference type="EMBL" id="GEDC01028471">
    <property type="protein sequence ID" value="JAS08827.1"/>
    <property type="molecule type" value="Transcribed_RNA"/>
</dbReference>
<feature type="region of interest" description="Disordered" evidence="5">
    <location>
        <begin position="263"/>
        <end position="333"/>
    </location>
</feature>
<protein>
    <recommendedName>
        <fullName evidence="2">D-aminoacyl-tRNA deacylase</fullName>
        <ecNumber evidence="2">3.1.1.96</ecNumber>
    </recommendedName>
</protein>
<feature type="non-terminal residue" evidence="6">
    <location>
        <position position="333"/>
    </location>
</feature>
<dbReference type="GO" id="GO:0005737">
    <property type="term" value="C:cytoplasm"/>
    <property type="evidence" value="ECO:0007669"/>
    <property type="project" value="InterPro"/>
</dbReference>
<comment type="catalytic activity">
    <reaction evidence="3">
        <text>glycyl-tRNA(Ala) + H2O = tRNA(Ala) + glycine + H(+)</text>
        <dbReference type="Rhea" id="RHEA:53744"/>
        <dbReference type="Rhea" id="RHEA-COMP:9657"/>
        <dbReference type="Rhea" id="RHEA-COMP:13640"/>
        <dbReference type="ChEBI" id="CHEBI:15377"/>
        <dbReference type="ChEBI" id="CHEBI:15378"/>
        <dbReference type="ChEBI" id="CHEBI:57305"/>
        <dbReference type="ChEBI" id="CHEBI:78442"/>
        <dbReference type="ChEBI" id="CHEBI:78522"/>
        <dbReference type="EC" id="3.1.1.96"/>
    </reaction>
</comment>
<dbReference type="AlphaFoldDB" id="A0A1B6C5S3"/>
<comment type="similarity">
    <text evidence="1">Belongs to the DTD family.</text>
</comment>
<evidence type="ECO:0000256" key="5">
    <source>
        <dbReference type="SAM" id="MobiDB-lite"/>
    </source>
</evidence>
<evidence type="ECO:0000313" key="6">
    <source>
        <dbReference type="EMBL" id="JAS08827.1"/>
    </source>
</evidence>
<feature type="compositionally biased region" description="Low complexity" evidence="5">
    <location>
        <begin position="305"/>
        <end position="333"/>
    </location>
</feature>
<reference evidence="6" key="1">
    <citation type="submission" date="2015-12" db="EMBL/GenBank/DDBJ databases">
        <title>De novo transcriptome assembly of four potential Pierce s Disease insect vectors from Arizona vineyards.</title>
        <authorList>
            <person name="Tassone E.E."/>
        </authorList>
    </citation>
    <scope>NUCLEOTIDE SEQUENCE</scope>
</reference>